<dbReference type="Proteomes" id="UP001148629">
    <property type="component" value="Unassembled WGS sequence"/>
</dbReference>
<name>A0ACC1SMX1_9HYPO</name>
<protein>
    <submittedName>
        <fullName evidence="1">Uncharacterized protein</fullName>
    </submittedName>
</protein>
<reference evidence="1" key="1">
    <citation type="submission" date="2022-08" db="EMBL/GenBank/DDBJ databases">
        <title>Genome Sequence of Fusarium decemcellulare.</title>
        <authorList>
            <person name="Buettner E."/>
        </authorList>
    </citation>
    <scope>NUCLEOTIDE SEQUENCE</scope>
    <source>
        <strain evidence="1">Babe19</strain>
    </source>
</reference>
<comment type="caution">
    <text evidence="1">The sequence shown here is derived from an EMBL/GenBank/DDBJ whole genome shotgun (WGS) entry which is preliminary data.</text>
</comment>
<evidence type="ECO:0000313" key="2">
    <source>
        <dbReference type="Proteomes" id="UP001148629"/>
    </source>
</evidence>
<accession>A0ACC1SMX1</accession>
<evidence type="ECO:0000313" key="1">
    <source>
        <dbReference type="EMBL" id="KAJ3542787.1"/>
    </source>
</evidence>
<dbReference type="EMBL" id="JANRMS010000276">
    <property type="protein sequence ID" value="KAJ3542787.1"/>
    <property type="molecule type" value="Genomic_DNA"/>
</dbReference>
<sequence length="364" mass="42793">MGSESVPKYLPKSTWRWSDRSEWTIWHWILEILDIHHTNLNHAVPVHQKSDKVPYLSQWQMQRWIIIHAFAPVLLHHAYVQSTGYNLTPIQAFVVYSLALNLIVIRTLHAFRTIGHKTGFLDGNVQDRDGVPNLGVSKVVKSLATAALCRSFFIIFLSYRPTQAPMSLDLLWLPLEVGVYGITLDFWYYWYHRLMHEINFLWDFHRTHHFVKRPNPLLSLYTDAVQEAFDVSIIPLVTYFTMMVMGLRMGFYEWWMCQMFVSFTELAGHSGLRVHAETPNPFTFVLRWFNCELIIEDHDLHHRRGYRVSSNYGKQTRLWDTIFGTLGDRIECRHENVDWNSPLEIPLFTVQGKQARPERYDGAG</sequence>
<organism evidence="1 2">
    <name type="scientific">Fusarium decemcellulare</name>
    <dbReference type="NCBI Taxonomy" id="57161"/>
    <lineage>
        <taxon>Eukaryota</taxon>
        <taxon>Fungi</taxon>
        <taxon>Dikarya</taxon>
        <taxon>Ascomycota</taxon>
        <taxon>Pezizomycotina</taxon>
        <taxon>Sordariomycetes</taxon>
        <taxon>Hypocreomycetidae</taxon>
        <taxon>Hypocreales</taxon>
        <taxon>Nectriaceae</taxon>
        <taxon>Fusarium</taxon>
        <taxon>Fusarium decemcellulare species complex</taxon>
    </lineage>
</organism>
<proteinExistence type="predicted"/>
<keyword evidence="2" id="KW-1185">Reference proteome</keyword>
<gene>
    <name evidence="1" type="ORF">NM208_g3902</name>
</gene>